<evidence type="ECO:0000313" key="1">
    <source>
        <dbReference type="EMBL" id="MFL1733126.1"/>
    </source>
</evidence>
<gene>
    <name evidence="1" type="ORF">ACJHVH_09105</name>
</gene>
<dbReference type="EMBL" id="JBJJXE010000029">
    <property type="protein sequence ID" value="MFL1733126.1"/>
    <property type="molecule type" value="Genomic_DNA"/>
</dbReference>
<evidence type="ECO:0000313" key="2">
    <source>
        <dbReference type="Proteomes" id="UP001624684"/>
    </source>
</evidence>
<dbReference type="RefSeq" id="WP_407069614.1">
    <property type="nucleotide sequence ID" value="NZ_JBJJXE010000029.1"/>
</dbReference>
<comment type="caution">
    <text evidence="1">The sequence shown here is derived from an EMBL/GenBank/DDBJ whole genome shotgun (WGS) entry which is preliminary data.</text>
</comment>
<accession>A0ABW8U7W4</accession>
<organism evidence="1 2">
    <name type="scientific">Moraxella oculi</name>
    <dbReference type="NCBI Taxonomy" id="2940516"/>
    <lineage>
        <taxon>Bacteria</taxon>
        <taxon>Pseudomonadati</taxon>
        <taxon>Pseudomonadota</taxon>
        <taxon>Gammaproteobacteria</taxon>
        <taxon>Moraxellales</taxon>
        <taxon>Moraxellaceae</taxon>
        <taxon>Moraxella</taxon>
    </lineage>
</organism>
<sequence length="128" mass="15316">MGDNYYLEQFSPDERWYTLHSRRSEEYISTPTIGIIDYYKTKDYYIPYGLSIKLCDKQGLYYLWDTDKYYYVIHRRSGSLDILNGDKKFEIFRDAHNLDLKAFSIPETFMKKIRLSHAKASTDGCLYD</sequence>
<protein>
    <submittedName>
        <fullName evidence="1">Uncharacterized protein</fullName>
    </submittedName>
</protein>
<keyword evidence="2" id="KW-1185">Reference proteome</keyword>
<name>A0ABW8U7W4_9GAMM</name>
<dbReference type="Proteomes" id="UP001624684">
    <property type="component" value="Unassembled WGS sequence"/>
</dbReference>
<reference evidence="1 2" key="1">
    <citation type="submission" date="2024-11" db="EMBL/GenBank/DDBJ databases">
        <title>First Report of Moraxella oculi in Brazil in an Infectious Bovine Keratoconjunctivitis Outbreak.</title>
        <authorList>
            <person name="Carvalho C.V."/>
            <person name="Domingues R."/>
            <person name="Coutinho C."/>
            <person name="Honorio N.T.B.S."/>
            <person name="Faza D.R.L.R."/>
            <person name="Carvalho W.A."/>
            <person name="Machado A.B.F."/>
            <person name="Martins M.F."/>
            <person name="Gaspar E.B."/>
        </authorList>
    </citation>
    <scope>NUCLEOTIDE SEQUENCE [LARGE SCALE GENOMIC DNA]</scope>
    <source>
        <strain evidence="1 2">2117LE</strain>
    </source>
</reference>
<proteinExistence type="predicted"/>